<dbReference type="PROSITE" id="PS51273">
    <property type="entry name" value="GATASE_TYPE_1"/>
    <property type="match status" value="1"/>
</dbReference>
<keyword evidence="1" id="KW-0378">Hydrolase</keyword>
<name>A0ABS6EB85_9FIRM</name>
<dbReference type="PANTHER" id="PTHR43235">
    <property type="entry name" value="GLUTAMINE AMIDOTRANSFERASE PB2B2.05-RELATED"/>
    <property type="match status" value="1"/>
</dbReference>
<dbReference type="EMBL" id="JAHLPM010000019">
    <property type="protein sequence ID" value="MBU5439791.1"/>
    <property type="molecule type" value="Genomic_DNA"/>
</dbReference>
<dbReference type="CDD" id="cd01745">
    <property type="entry name" value="GATase1_2"/>
    <property type="match status" value="1"/>
</dbReference>
<organism evidence="1 2">
    <name type="scientific">Tissierella simiarum</name>
    <dbReference type="NCBI Taxonomy" id="2841534"/>
    <lineage>
        <taxon>Bacteria</taxon>
        <taxon>Bacillati</taxon>
        <taxon>Bacillota</taxon>
        <taxon>Tissierellia</taxon>
        <taxon>Tissierellales</taxon>
        <taxon>Tissierellaceae</taxon>
        <taxon>Tissierella</taxon>
    </lineage>
</organism>
<dbReference type="Pfam" id="PF07722">
    <property type="entry name" value="Peptidase_C26"/>
    <property type="match status" value="1"/>
</dbReference>
<comment type="caution">
    <text evidence="1">The sequence shown here is derived from an EMBL/GenBank/DDBJ whole genome shotgun (WGS) entry which is preliminary data.</text>
</comment>
<dbReference type="RefSeq" id="WP_216521620.1">
    <property type="nucleotide sequence ID" value="NZ_JAHLPM010000019.1"/>
</dbReference>
<dbReference type="PANTHER" id="PTHR43235:SF1">
    <property type="entry name" value="GLUTAMINE AMIDOTRANSFERASE PB2B2.05-RELATED"/>
    <property type="match status" value="1"/>
</dbReference>
<evidence type="ECO:0000313" key="1">
    <source>
        <dbReference type="EMBL" id="MBU5439791.1"/>
    </source>
</evidence>
<dbReference type="InterPro" id="IPR011697">
    <property type="entry name" value="Peptidase_C26"/>
</dbReference>
<evidence type="ECO:0000313" key="2">
    <source>
        <dbReference type="Proteomes" id="UP000749471"/>
    </source>
</evidence>
<reference evidence="1 2" key="1">
    <citation type="submission" date="2021-06" db="EMBL/GenBank/DDBJ databases">
        <authorList>
            <person name="Sun Q."/>
            <person name="Li D."/>
        </authorList>
    </citation>
    <scope>NUCLEOTIDE SEQUENCE [LARGE SCALE GENOMIC DNA]</scope>
    <source>
        <strain evidence="1 2">MSJ-40</strain>
    </source>
</reference>
<proteinExistence type="predicted"/>
<dbReference type="GO" id="GO:0016787">
    <property type="term" value="F:hydrolase activity"/>
    <property type="evidence" value="ECO:0007669"/>
    <property type="project" value="UniProtKB-KW"/>
</dbReference>
<protein>
    <submittedName>
        <fullName evidence="1">Gamma-glutamyl-gamma-aminobutyrate hydrolase family protein</fullName>
    </submittedName>
</protein>
<gene>
    <name evidence="1" type="ORF">KQI42_17380</name>
</gene>
<keyword evidence="2" id="KW-1185">Reference proteome</keyword>
<sequence>MKPIIGILATNCEGTQGNYIRAVERAGGCPVVLSRVENLSNIKSIIQIIDGIIFTGGTDINPLNYEEMPYAGLELVDPARDNFEIDLAKSILLDTDIPVLGICRGMQVLNVATGGSLYQDLLSQKVTEFNHLLTEVFPRDELSHIVNVTNPSKLYDIFQVDKIAVNSFHHQGIKTVGETFEATMISEDNIIEAIEMKGNRFVVGVQWHPEMLLERYPQYLKLFTSFLEYCHKEGIKV</sequence>
<dbReference type="InterPro" id="IPR044668">
    <property type="entry name" value="PuuD-like"/>
</dbReference>
<accession>A0ABS6EB85</accession>
<dbReference type="Proteomes" id="UP000749471">
    <property type="component" value="Unassembled WGS sequence"/>
</dbReference>